<evidence type="ECO:0000313" key="2">
    <source>
        <dbReference type="Proteomes" id="UP000224460"/>
    </source>
</evidence>
<name>A0AC61DB62_9FIRM</name>
<comment type="caution">
    <text evidence="1">The sequence shown here is derived from an EMBL/GenBank/DDBJ whole genome shotgun (WGS) entry which is preliminary data.</text>
</comment>
<keyword evidence="2" id="KW-1185">Reference proteome</keyword>
<accession>A0AC61DB62</accession>
<sequence length="143" mass="16201">MKRKMKGAIGIGTSSMIMIFVLLAIVTLGILALETAQADYRLAQRVGESIKLFYEADSQAEEQLACRIEEIADDTFIEGEKNTSFEVTYEVPMGEKQKLCVQVEVTKKSGIMEYKKTDWHVENIEEWQLEENGLGFGDIRVQD</sequence>
<dbReference type="EMBL" id="PEDL01000010">
    <property type="protein sequence ID" value="PHV70470.1"/>
    <property type="molecule type" value="Genomic_DNA"/>
</dbReference>
<gene>
    <name evidence="1" type="ORF">CS063_10295</name>
</gene>
<dbReference type="Proteomes" id="UP000224460">
    <property type="component" value="Unassembled WGS sequence"/>
</dbReference>
<evidence type="ECO:0000313" key="1">
    <source>
        <dbReference type="EMBL" id="PHV70470.1"/>
    </source>
</evidence>
<organism evidence="1 2">
    <name type="scientific">Sporanaerobium hydrogeniformans</name>
    <dbReference type="NCBI Taxonomy" id="3072179"/>
    <lineage>
        <taxon>Bacteria</taxon>
        <taxon>Bacillati</taxon>
        <taxon>Bacillota</taxon>
        <taxon>Clostridia</taxon>
        <taxon>Lachnospirales</taxon>
        <taxon>Lachnospiraceae</taxon>
        <taxon>Sporanaerobium</taxon>
    </lineage>
</organism>
<protein>
    <submittedName>
        <fullName evidence="1">Uncharacterized protein</fullName>
    </submittedName>
</protein>
<reference evidence="1" key="1">
    <citation type="submission" date="2017-10" db="EMBL/GenBank/DDBJ databases">
        <title>Genome sequence of cellulolytic Lachnospiraceae bacterium XHS1971 isolated from hotspring sediment.</title>
        <authorList>
            <person name="Vasudevan G."/>
            <person name="Joshi A.J."/>
            <person name="Hivarkar S."/>
            <person name="Lanjekar V.B."/>
            <person name="Dhakephalkar P.K."/>
            <person name="Dagar S."/>
        </authorList>
    </citation>
    <scope>NUCLEOTIDE SEQUENCE</scope>
    <source>
        <strain evidence="1">XHS1971</strain>
    </source>
</reference>
<proteinExistence type="predicted"/>